<comment type="caution">
    <text evidence="13">The sequence shown here is derived from an EMBL/GenBank/DDBJ whole genome shotgun (WGS) entry which is preliminary data.</text>
</comment>
<dbReference type="GO" id="GO:0043190">
    <property type="term" value="C:ATP-binding cassette (ABC) transporter complex"/>
    <property type="evidence" value="ECO:0007669"/>
    <property type="project" value="InterPro"/>
</dbReference>
<evidence type="ECO:0000256" key="5">
    <source>
        <dbReference type="ARBA" id="ARBA00022448"/>
    </source>
</evidence>
<organism evidence="13 14">
    <name type="scientific">Cellvibrio mixtus</name>
    <dbReference type="NCBI Taxonomy" id="39650"/>
    <lineage>
        <taxon>Bacteria</taxon>
        <taxon>Pseudomonadati</taxon>
        <taxon>Pseudomonadota</taxon>
        <taxon>Gammaproteobacteria</taxon>
        <taxon>Cellvibrionales</taxon>
        <taxon>Cellvibrionaceae</taxon>
        <taxon>Cellvibrio</taxon>
    </lineage>
</organism>
<keyword evidence="5" id="KW-0813">Transport</keyword>
<keyword evidence="6" id="KW-1003">Cell membrane</keyword>
<evidence type="ECO:0000256" key="1">
    <source>
        <dbReference type="ARBA" id="ARBA00002265"/>
    </source>
</evidence>
<dbReference type="InterPro" id="IPR030922">
    <property type="entry name" value="LptF"/>
</dbReference>
<dbReference type="Pfam" id="PF03739">
    <property type="entry name" value="LptF_LptG"/>
    <property type="match status" value="1"/>
</dbReference>
<evidence type="ECO:0000256" key="12">
    <source>
        <dbReference type="SAM" id="Phobius"/>
    </source>
</evidence>
<evidence type="ECO:0000313" key="14">
    <source>
        <dbReference type="Proteomes" id="UP000216101"/>
    </source>
</evidence>
<dbReference type="AlphaFoldDB" id="A0A266Q4I3"/>
<proteinExistence type="inferred from homology"/>
<comment type="function">
    <text evidence="1">Part of the ABC transporter complex LptBFG involved in the translocation of lipopolysaccharide (LPS) from the inner membrane to the outer membrane.</text>
</comment>
<evidence type="ECO:0000256" key="8">
    <source>
        <dbReference type="ARBA" id="ARBA00022692"/>
    </source>
</evidence>
<sequence length="366" mass="40603">MIIFRYLSRDLLVTALAVSAVLLTIFLSGKFSDYLDDAAQGKLAVDVLFTIIAYRMPNLLELILPLGFYLSILLAYGRMYIESEMVVLSATGMSQWQLVRMTMVPAIIVAAIVALFSFWLSPLGAQLTQQTLAEQRSRSEFESLQEGRFQAIGQGRIMTYVQQVSEDNKSLKNVFVAQQDGQLTSTIVMAETGAQAYNPDYGQRYLILNNGHRYEGQPGSSEFTITSFKEWGRYLPPTTSAAEIESKADAKTTAELMAADDLESKATLQWRLSMPLMVLIATLLAVPLSKTNPRQGRYLKMLPAILIYIFYLAFLINARSAVAEGGLPHSIGLWVVHIPFLLIGLVMLNWQSLLLSRTKTVGGAHA</sequence>
<dbReference type="RefSeq" id="WP_078042557.1">
    <property type="nucleotide sequence ID" value="NZ_NHNI01000002.1"/>
</dbReference>
<dbReference type="EMBL" id="NHNI01000002">
    <property type="protein sequence ID" value="OZY84760.1"/>
    <property type="molecule type" value="Genomic_DNA"/>
</dbReference>
<keyword evidence="9 12" id="KW-1133">Transmembrane helix</keyword>
<feature type="transmembrane region" description="Helical" evidence="12">
    <location>
        <begin position="331"/>
        <end position="350"/>
    </location>
</feature>
<evidence type="ECO:0000256" key="4">
    <source>
        <dbReference type="ARBA" id="ARBA00014213"/>
    </source>
</evidence>
<comment type="subunit">
    <text evidence="11">Component of the lipopolysaccharide transport and assembly complex. The LptBFG transporter is composed of two ATP-binding proteins (LptB) and two transmembrane proteins (LptF and LptG).</text>
</comment>
<dbReference type="Proteomes" id="UP000216101">
    <property type="component" value="Unassembled WGS sequence"/>
</dbReference>
<evidence type="ECO:0000256" key="3">
    <source>
        <dbReference type="ARBA" id="ARBA00007725"/>
    </source>
</evidence>
<keyword evidence="8 12" id="KW-0812">Transmembrane</keyword>
<evidence type="ECO:0000313" key="13">
    <source>
        <dbReference type="EMBL" id="OZY84760.1"/>
    </source>
</evidence>
<evidence type="ECO:0000256" key="2">
    <source>
        <dbReference type="ARBA" id="ARBA00004429"/>
    </source>
</evidence>
<feature type="transmembrane region" description="Helical" evidence="12">
    <location>
        <begin position="272"/>
        <end position="289"/>
    </location>
</feature>
<evidence type="ECO:0000256" key="10">
    <source>
        <dbReference type="ARBA" id="ARBA00023136"/>
    </source>
</evidence>
<comment type="subcellular location">
    <subcellularLocation>
        <location evidence="2">Cell inner membrane</location>
        <topology evidence="2">Multi-pass membrane protein</topology>
    </subcellularLocation>
</comment>
<accession>A0A266Q4I3</accession>
<evidence type="ECO:0000256" key="9">
    <source>
        <dbReference type="ARBA" id="ARBA00022989"/>
    </source>
</evidence>
<dbReference type="GO" id="GO:0015920">
    <property type="term" value="P:lipopolysaccharide transport"/>
    <property type="evidence" value="ECO:0007669"/>
    <property type="project" value="TreeGrafter"/>
</dbReference>
<evidence type="ECO:0000256" key="11">
    <source>
        <dbReference type="ARBA" id="ARBA00026081"/>
    </source>
</evidence>
<keyword evidence="7" id="KW-0997">Cell inner membrane</keyword>
<gene>
    <name evidence="13" type="ORF">CBP51_16470</name>
</gene>
<dbReference type="PANTHER" id="PTHR33529:SF7">
    <property type="entry name" value="LIPOPOLYSACCHARIDE EXPORT SYSTEM PERMEASE PROTEIN LPTF"/>
    <property type="match status" value="1"/>
</dbReference>
<name>A0A266Q4I3_9GAMM</name>
<evidence type="ECO:0000256" key="6">
    <source>
        <dbReference type="ARBA" id="ARBA00022475"/>
    </source>
</evidence>
<comment type="similarity">
    <text evidence="3">Belongs to the LptF/LptG family.</text>
</comment>
<keyword evidence="14" id="KW-1185">Reference proteome</keyword>
<dbReference type="GO" id="GO:0055085">
    <property type="term" value="P:transmembrane transport"/>
    <property type="evidence" value="ECO:0007669"/>
    <property type="project" value="InterPro"/>
</dbReference>
<protein>
    <recommendedName>
        <fullName evidence="4">Lipopolysaccharide export system permease protein LptF</fullName>
    </recommendedName>
</protein>
<reference evidence="14" key="1">
    <citation type="submission" date="2017-05" db="EMBL/GenBank/DDBJ databases">
        <authorList>
            <person name="Barney B.M."/>
        </authorList>
    </citation>
    <scope>NUCLEOTIDE SEQUENCE [LARGE SCALE GENOMIC DNA]</scope>
    <source>
        <strain evidence="14">PSBB022</strain>
    </source>
</reference>
<dbReference type="InterPro" id="IPR005495">
    <property type="entry name" value="LptG/LptF_permease"/>
</dbReference>
<dbReference type="NCBIfam" id="TIGR04407">
    <property type="entry name" value="LptF_YjgP"/>
    <property type="match status" value="1"/>
</dbReference>
<keyword evidence="10 12" id="KW-0472">Membrane</keyword>
<dbReference type="PANTHER" id="PTHR33529">
    <property type="entry name" value="SLR0882 PROTEIN-RELATED"/>
    <property type="match status" value="1"/>
</dbReference>
<feature type="transmembrane region" description="Helical" evidence="12">
    <location>
        <begin position="52"/>
        <end position="77"/>
    </location>
</feature>
<evidence type="ECO:0000256" key="7">
    <source>
        <dbReference type="ARBA" id="ARBA00022519"/>
    </source>
</evidence>
<feature type="transmembrane region" description="Helical" evidence="12">
    <location>
        <begin position="301"/>
        <end position="319"/>
    </location>
</feature>
<feature type="transmembrane region" description="Helical" evidence="12">
    <location>
        <begin position="98"/>
        <end position="120"/>
    </location>
</feature>